<organism evidence="1 2">
    <name type="scientific">Oricola thermophila</name>
    <dbReference type="NCBI Taxonomy" id="2742145"/>
    <lineage>
        <taxon>Bacteria</taxon>
        <taxon>Pseudomonadati</taxon>
        <taxon>Pseudomonadota</taxon>
        <taxon>Alphaproteobacteria</taxon>
        <taxon>Hyphomicrobiales</taxon>
        <taxon>Ahrensiaceae</taxon>
        <taxon>Oricola</taxon>
    </lineage>
</organism>
<dbReference type="AlphaFoldDB" id="A0A6N1VHI9"/>
<protein>
    <submittedName>
        <fullName evidence="1">Uncharacterized protein</fullName>
    </submittedName>
</protein>
<sequence length="83" mass="8877">MKIVKTPELIDLAAGELFSAWAAGAGLNCTWQQARDMTAAAPENYPRLVNAVASARHRASVLLDAILPVIGDRLRRQPRGGPA</sequence>
<evidence type="ECO:0000313" key="1">
    <source>
        <dbReference type="EMBL" id="QKV20258.1"/>
    </source>
</evidence>
<dbReference type="EMBL" id="CP054836">
    <property type="protein sequence ID" value="QKV20258.1"/>
    <property type="molecule type" value="Genomic_DNA"/>
</dbReference>
<proteinExistence type="predicted"/>
<dbReference type="KEGG" id="orm:HTY61_18265"/>
<reference evidence="1 2" key="1">
    <citation type="submission" date="2020-06" db="EMBL/GenBank/DDBJ databases">
        <title>Oricola thermophila sp. nov. isolated from a tidal sediments.</title>
        <authorList>
            <person name="Kwon K.K."/>
            <person name="Yang S.-H."/>
            <person name="Park M.-J."/>
        </authorList>
    </citation>
    <scope>NUCLEOTIDE SEQUENCE [LARGE SCALE GENOMIC DNA]</scope>
    <source>
        <strain evidence="1 2">MEBiC13590</strain>
    </source>
</reference>
<name>A0A6N1VHI9_9HYPH</name>
<keyword evidence="2" id="KW-1185">Reference proteome</keyword>
<evidence type="ECO:0000313" key="2">
    <source>
        <dbReference type="Proteomes" id="UP000509367"/>
    </source>
</evidence>
<gene>
    <name evidence="1" type="ORF">HTY61_18265</name>
</gene>
<dbReference type="Proteomes" id="UP000509367">
    <property type="component" value="Chromosome"/>
</dbReference>
<accession>A0A6N1VHI9</accession>
<dbReference type="RefSeq" id="WP_175278149.1">
    <property type="nucleotide sequence ID" value="NZ_CP054836.1"/>
</dbReference>